<dbReference type="Proteomes" id="UP000503462">
    <property type="component" value="Chromosome 3"/>
</dbReference>
<dbReference type="Gene3D" id="3.40.50.1820">
    <property type="entry name" value="alpha/beta hydrolase"/>
    <property type="match status" value="1"/>
</dbReference>
<dbReference type="InterPro" id="IPR029058">
    <property type="entry name" value="AB_hydrolase_fold"/>
</dbReference>
<accession>A0A6H0XYC3</accession>
<dbReference type="GO" id="GO:0016787">
    <property type="term" value="F:hydrolase activity"/>
    <property type="evidence" value="ECO:0007669"/>
    <property type="project" value="UniProtKB-KW"/>
</dbReference>
<sequence length="451" mass="51221">MAASDIEEHVFHIQDNLENVAVHHQSFEKLWETKWKEPCTRGLYPFMFGALCDFEPIVKDIVAAGLKEPYDWDEYASYFVPKAEELLAEAETAEKEGNQEKASELYLRASAVYRISRFPAPRSEKQRHAWTEGKKAAAKGLSMRERPTKHLSIPHKHGLPHEGKDIQFFYHLPPGTTQDKPAPLVIIFTGLDGYRTELAVWIEGWSQKGVATLILEIPGTGDSPADPGDITSPDREWSSLLDWVEEQAEIDQSRKALWAFSTGGYYAIRLAYSHPDRLKGIVAHGGGCHYMFHPTWLSNADHLEYPFDLATTLAFKYGYNDLETFKKEALKKFSLLEDGTLDKPKCTRLLLVNGMNDEIFPIDDYLLCLKHGPPKDARFVDNRKHMGEPESFAIILNWLYQLLGLQGNPADQMKTIPSRPKYCPQISDVVYGKDRPMAVHQPVSLPHVEQV</sequence>
<keyword evidence="3" id="KW-1185">Reference proteome</keyword>
<gene>
    <name evidence="2" type="ORF">AMS68_005289</name>
</gene>
<protein>
    <recommendedName>
        <fullName evidence="4">AB hydrolase-1 domain-containing protein</fullName>
    </recommendedName>
</protein>
<evidence type="ECO:0000313" key="3">
    <source>
        <dbReference type="Proteomes" id="UP000503462"/>
    </source>
</evidence>
<dbReference type="InterPro" id="IPR050261">
    <property type="entry name" value="FrsA_esterase"/>
</dbReference>
<dbReference type="PANTHER" id="PTHR22946">
    <property type="entry name" value="DIENELACTONE HYDROLASE DOMAIN-CONTAINING PROTEIN-RELATED"/>
    <property type="match status" value="1"/>
</dbReference>
<evidence type="ECO:0000256" key="1">
    <source>
        <dbReference type="ARBA" id="ARBA00022801"/>
    </source>
</evidence>
<dbReference type="AlphaFoldDB" id="A0A6H0XYC3"/>
<dbReference type="PANTHER" id="PTHR22946:SF12">
    <property type="entry name" value="CONIDIAL PIGMENT BIOSYNTHESIS PROTEIN AYG1 (AFU_ORTHOLOGUE AFUA_2G17550)"/>
    <property type="match status" value="1"/>
</dbReference>
<dbReference type="Pfam" id="PF06500">
    <property type="entry name" value="FrsA-like"/>
    <property type="match status" value="1"/>
</dbReference>
<dbReference type="EMBL" id="CP051141">
    <property type="protein sequence ID" value="QIW99771.1"/>
    <property type="molecule type" value="Genomic_DNA"/>
</dbReference>
<reference evidence="2 3" key="1">
    <citation type="journal article" date="2016" name="Sci. Rep.">
        <title>Peltaster fructicola genome reveals evolution from an invasive phytopathogen to an ectophytic parasite.</title>
        <authorList>
            <person name="Xu C."/>
            <person name="Chen H."/>
            <person name="Gleason M.L."/>
            <person name="Xu J.R."/>
            <person name="Liu H."/>
            <person name="Zhang R."/>
            <person name="Sun G."/>
        </authorList>
    </citation>
    <scope>NUCLEOTIDE SEQUENCE [LARGE SCALE GENOMIC DNA]</scope>
    <source>
        <strain evidence="2 3">LNHT1506</strain>
    </source>
</reference>
<evidence type="ECO:0008006" key="4">
    <source>
        <dbReference type="Google" id="ProtNLM"/>
    </source>
</evidence>
<evidence type="ECO:0000313" key="2">
    <source>
        <dbReference type="EMBL" id="QIW99771.1"/>
    </source>
</evidence>
<organism evidence="2 3">
    <name type="scientific">Peltaster fructicola</name>
    <dbReference type="NCBI Taxonomy" id="286661"/>
    <lineage>
        <taxon>Eukaryota</taxon>
        <taxon>Fungi</taxon>
        <taxon>Dikarya</taxon>
        <taxon>Ascomycota</taxon>
        <taxon>Pezizomycotina</taxon>
        <taxon>Dothideomycetes</taxon>
        <taxon>Dothideomycetes incertae sedis</taxon>
        <taxon>Peltaster</taxon>
    </lineage>
</organism>
<proteinExistence type="predicted"/>
<dbReference type="InterPro" id="IPR010520">
    <property type="entry name" value="FrsA-like"/>
</dbReference>
<dbReference type="SUPFAM" id="SSF53474">
    <property type="entry name" value="alpha/beta-Hydrolases"/>
    <property type="match status" value="1"/>
</dbReference>
<name>A0A6H0XYC3_9PEZI</name>
<keyword evidence="1" id="KW-0378">Hydrolase</keyword>
<dbReference type="OrthoDB" id="5409895at2759"/>